<evidence type="ECO:0000313" key="4">
    <source>
        <dbReference type="EMBL" id="CAI9731296.1"/>
    </source>
</evidence>
<sequence>MPSNVSLQILEGVREYLLIKKKDFDIKGIVCATTGISIGSVTRKSDRCSDTFVKDCSKTQYDKNEEIKISGGNIKKSKYFLSRFALPVAPYIGKIPGWKSSTTLLFVANPKRSDKAKLEIIINLNKNLFPFAIPLIGKGSIRTIYSHPFTNYDTQYEIGVSILNIGLVTGSFKISLNCEPKNQFKTLILMPFQGQIVRFYQNIELTIEKESANTTSKNTNKKLLPSLCRIELLNEDEKTTQSKEIILEESKICICLVGCKCICDQPYTCEMIDKRTTTESPVKDFPHEKLWVIVCTILFLLMLLNLLKFSFGFCFPIPVGEAGLCVFITSSFQCEYLEKDLQQKAVEYDEDGYPVHPKTKERVRALQYKTMGALNLLFFFYLPFIVFHWFLARNKINKKKKDITWDKLETTVEMVKEGDDNFCLHRALKRASCQTISSDQSELPDPVQEERNSILEEYGRRIYKGKCGEESVKHPCEKSPKLSKDCQRKSKLKCVFNNFRKTEKEPSSCESSDCQKSITDNLSACIIPDITQTIRDGHESSSSEPSSCSSFKRTPKKDKCS</sequence>
<dbReference type="Pfam" id="PF10699">
    <property type="entry name" value="HAP2-GCS1"/>
    <property type="match status" value="1"/>
</dbReference>
<evidence type="ECO:0000259" key="3">
    <source>
        <dbReference type="Pfam" id="PF10699"/>
    </source>
</evidence>
<keyword evidence="2" id="KW-1133">Transmembrane helix</keyword>
<proteinExistence type="predicted"/>
<reference evidence="4" key="1">
    <citation type="submission" date="2023-08" db="EMBL/GenBank/DDBJ databases">
        <authorList>
            <person name="Alioto T."/>
            <person name="Alioto T."/>
            <person name="Gomez Garrido J."/>
        </authorList>
    </citation>
    <scope>NUCLEOTIDE SEQUENCE</scope>
</reference>
<organism evidence="4 5">
    <name type="scientific">Octopus vulgaris</name>
    <name type="common">Common octopus</name>
    <dbReference type="NCBI Taxonomy" id="6645"/>
    <lineage>
        <taxon>Eukaryota</taxon>
        <taxon>Metazoa</taxon>
        <taxon>Spiralia</taxon>
        <taxon>Lophotrochozoa</taxon>
        <taxon>Mollusca</taxon>
        <taxon>Cephalopoda</taxon>
        <taxon>Coleoidea</taxon>
        <taxon>Octopodiformes</taxon>
        <taxon>Octopoda</taxon>
        <taxon>Incirrata</taxon>
        <taxon>Octopodidae</taxon>
        <taxon>Octopus</taxon>
    </lineage>
</organism>
<evidence type="ECO:0000313" key="5">
    <source>
        <dbReference type="Proteomes" id="UP001162480"/>
    </source>
</evidence>
<dbReference type="AlphaFoldDB" id="A0AA36BBC4"/>
<gene>
    <name evidence="4" type="ORF">OCTVUL_1B000702</name>
</gene>
<feature type="transmembrane region" description="Helical" evidence="2">
    <location>
        <begin position="290"/>
        <end position="307"/>
    </location>
</feature>
<keyword evidence="5" id="KW-1185">Reference proteome</keyword>
<feature type="region of interest" description="Disordered" evidence="1">
    <location>
        <begin position="534"/>
        <end position="561"/>
    </location>
</feature>
<dbReference type="EMBL" id="OX597825">
    <property type="protein sequence ID" value="CAI9731296.1"/>
    <property type="molecule type" value="Genomic_DNA"/>
</dbReference>
<name>A0AA36BBC4_OCTVU</name>
<feature type="transmembrane region" description="Helical" evidence="2">
    <location>
        <begin position="372"/>
        <end position="391"/>
    </location>
</feature>
<keyword evidence="2" id="KW-0812">Transmembrane</keyword>
<accession>A0AA36BBC4</accession>
<keyword evidence="2" id="KW-0472">Membrane</keyword>
<dbReference type="Proteomes" id="UP001162480">
    <property type="component" value="Chromosome 12"/>
</dbReference>
<evidence type="ECO:0000256" key="1">
    <source>
        <dbReference type="SAM" id="MobiDB-lite"/>
    </source>
</evidence>
<feature type="domain" description="Generative cell specific-1/HAP2" evidence="3">
    <location>
        <begin position="6"/>
        <end position="251"/>
    </location>
</feature>
<dbReference type="InterPro" id="IPR018928">
    <property type="entry name" value="HAP2/GCS1_dom"/>
</dbReference>
<evidence type="ECO:0000256" key="2">
    <source>
        <dbReference type="SAM" id="Phobius"/>
    </source>
</evidence>
<protein>
    <recommendedName>
        <fullName evidence="3">Generative cell specific-1/HAP2 domain-containing protein</fullName>
    </recommendedName>
</protein>